<dbReference type="VEuPathDB" id="FungiDB:CPAG_05424"/>
<dbReference type="Proteomes" id="UP000054567">
    <property type="component" value="Unassembled WGS sequence"/>
</dbReference>
<comment type="subcellular location">
    <subcellularLocation>
        <location evidence="1">Membrane</location>
        <topology evidence="1">Multi-pass membrane protein</topology>
    </subcellularLocation>
</comment>
<keyword evidence="3 6" id="KW-0812">Transmembrane</keyword>
<dbReference type="PANTHER" id="PTHR11266:SF17">
    <property type="entry name" value="PROTEIN MPV17"/>
    <property type="match status" value="1"/>
</dbReference>
<feature type="transmembrane region" description="Helical" evidence="6">
    <location>
        <begin position="52"/>
        <end position="72"/>
    </location>
</feature>
<evidence type="ECO:0000256" key="3">
    <source>
        <dbReference type="ARBA" id="ARBA00022692"/>
    </source>
</evidence>
<organism evidence="7 8">
    <name type="scientific">Coccidioides posadasii RMSCC 3488</name>
    <dbReference type="NCBI Taxonomy" id="454284"/>
    <lineage>
        <taxon>Eukaryota</taxon>
        <taxon>Fungi</taxon>
        <taxon>Dikarya</taxon>
        <taxon>Ascomycota</taxon>
        <taxon>Pezizomycotina</taxon>
        <taxon>Eurotiomycetes</taxon>
        <taxon>Eurotiomycetidae</taxon>
        <taxon>Onygenales</taxon>
        <taxon>Onygenaceae</taxon>
        <taxon>Coccidioides</taxon>
    </lineage>
</organism>
<accession>A0A0J6F806</accession>
<evidence type="ECO:0000313" key="7">
    <source>
        <dbReference type="EMBL" id="KMM69101.1"/>
    </source>
</evidence>
<proteinExistence type="inferred from homology"/>
<dbReference type="PANTHER" id="PTHR11266">
    <property type="entry name" value="PEROXISOMAL MEMBRANE PROTEIN 2, PXMP2 MPV17"/>
    <property type="match status" value="1"/>
</dbReference>
<evidence type="ECO:0000256" key="4">
    <source>
        <dbReference type="ARBA" id="ARBA00022989"/>
    </source>
</evidence>
<evidence type="ECO:0000256" key="5">
    <source>
        <dbReference type="ARBA" id="ARBA00023136"/>
    </source>
</evidence>
<comment type="similarity">
    <text evidence="2 6">Belongs to the peroxisomal membrane protein PXMP2/4 family.</text>
</comment>
<keyword evidence="5 6" id="KW-0472">Membrane</keyword>
<reference evidence="8" key="3">
    <citation type="journal article" date="2010" name="Genome Res.">
        <title>Population genomic sequencing of Coccidioides fungi reveals recent hybridization and transposon control.</title>
        <authorList>
            <person name="Neafsey D.E."/>
            <person name="Barker B.M."/>
            <person name="Sharpton T.J."/>
            <person name="Stajich J.E."/>
            <person name="Park D.J."/>
            <person name="Whiston E."/>
            <person name="Hung C.-Y."/>
            <person name="McMahan C."/>
            <person name="White J."/>
            <person name="Sykes S."/>
            <person name="Heiman D."/>
            <person name="Young S."/>
            <person name="Zeng Q."/>
            <person name="Abouelleil A."/>
            <person name="Aftuck L."/>
            <person name="Bessette D."/>
            <person name="Brown A."/>
            <person name="FitzGerald M."/>
            <person name="Lui A."/>
            <person name="Macdonald J.P."/>
            <person name="Priest M."/>
            <person name="Orbach M.J."/>
            <person name="Galgiani J.N."/>
            <person name="Kirkland T.N."/>
            <person name="Cole G.T."/>
            <person name="Birren B.W."/>
            <person name="Henn M.R."/>
            <person name="Taylor J.W."/>
            <person name="Rounsley S.D."/>
        </authorList>
    </citation>
    <scope>NUCLEOTIDE SEQUENCE [LARGE SCALE GENOMIC DNA]</scope>
    <source>
        <strain evidence="8">RMSCC 3488</strain>
    </source>
</reference>
<dbReference type="AlphaFoldDB" id="A0A0J6F806"/>
<name>A0A0J6F806_COCPO</name>
<comment type="caution">
    <text evidence="6">Lacks conserved residue(s) required for the propagation of feature annotation.</text>
</comment>
<protein>
    <submittedName>
        <fullName evidence="7">Sym1</fullName>
    </submittedName>
</protein>
<sequence length="177" mass="19698">MLRWYQARLARSPLLTQAVGSAVLFGAGDALAQQLVDRVGIENHNYARTGRMVLYGGAIFGPAAVTWYKFLVRNVALKSRTLTLVARVCSDQLLFTPTHLFAFLSSMSVLEGNDPVEKLRTSFLPAYKANLMLWPWVQGVNFALVPLEHRVLVVNVVSLGWNCVLSLINNKKQPQTL</sequence>
<dbReference type="GO" id="GO:0005739">
    <property type="term" value="C:mitochondrion"/>
    <property type="evidence" value="ECO:0007669"/>
    <property type="project" value="TreeGrafter"/>
</dbReference>
<evidence type="ECO:0000256" key="6">
    <source>
        <dbReference type="RuleBase" id="RU363053"/>
    </source>
</evidence>
<dbReference type="Pfam" id="PF04117">
    <property type="entry name" value="Mpv17_PMP22"/>
    <property type="match status" value="1"/>
</dbReference>
<gene>
    <name evidence="7" type="ORF">CPAG_05424</name>
</gene>
<evidence type="ECO:0000256" key="2">
    <source>
        <dbReference type="ARBA" id="ARBA00006824"/>
    </source>
</evidence>
<evidence type="ECO:0000256" key="1">
    <source>
        <dbReference type="ARBA" id="ARBA00004141"/>
    </source>
</evidence>
<keyword evidence="4 6" id="KW-1133">Transmembrane helix</keyword>
<dbReference type="InterPro" id="IPR007248">
    <property type="entry name" value="Mpv17_PMP22"/>
</dbReference>
<reference evidence="7 8" key="1">
    <citation type="submission" date="2007-06" db="EMBL/GenBank/DDBJ databases">
        <title>The Genome Sequence of Coccidioides posadasii RMSCC_3488.</title>
        <authorList>
            <consortium name="Coccidioides Genome Resources Consortium"/>
            <consortium name="The Broad Institute Genome Sequencing Platform"/>
            <person name="Henn M.R."/>
            <person name="Sykes S."/>
            <person name="Young S."/>
            <person name="Jaffe D."/>
            <person name="Berlin A."/>
            <person name="Alvarez P."/>
            <person name="Butler J."/>
            <person name="Gnerre S."/>
            <person name="Grabherr M."/>
            <person name="Mauceli E."/>
            <person name="Brockman W."/>
            <person name="Kodira C."/>
            <person name="Alvarado L."/>
            <person name="Zeng Q."/>
            <person name="Crawford M."/>
            <person name="Antoine C."/>
            <person name="Devon K."/>
            <person name="Galgiani J."/>
            <person name="Orsborn K."/>
            <person name="Lewis M.L."/>
            <person name="Nusbaum C."/>
            <person name="Galagan J."/>
            <person name="Birren B."/>
        </authorList>
    </citation>
    <scope>NUCLEOTIDE SEQUENCE [LARGE SCALE GENOMIC DNA]</scope>
    <source>
        <strain evidence="7 8">RMSCC 3488</strain>
    </source>
</reference>
<dbReference type="OrthoDB" id="430207at2759"/>
<evidence type="ECO:0000313" key="8">
    <source>
        <dbReference type="Proteomes" id="UP000054567"/>
    </source>
</evidence>
<dbReference type="EMBL" id="DS268111">
    <property type="protein sequence ID" value="KMM69101.1"/>
    <property type="molecule type" value="Genomic_DNA"/>
</dbReference>
<dbReference type="GO" id="GO:0016020">
    <property type="term" value="C:membrane"/>
    <property type="evidence" value="ECO:0007669"/>
    <property type="project" value="UniProtKB-SubCell"/>
</dbReference>
<reference evidence="8" key="2">
    <citation type="journal article" date="2009" name="Genome Res.">
        <title>Comparative genomic analyses of the human fungal pathogens Coccidioides and their relatives.</title>
        <authorList>
            <person name="Sharpton T.J."/>
            <person name="Stajich J.E."/>
            <person name="Rounsley S.D."/>
            <person name="Gardner M.J."/>
            <person name="Wortman J.R."/>
            <person name="Jordar V.S."/>
            <person name="Maiti R."/>
            <person name="Kodira C.D."/>
            <person name="Neafsey D.E."/>
            <person name="Zeng Q."/>
            <person name="Hung C.-Y."/>
            <person name="McMahan C."/>
            <person name="Muszewska A."/>
            <person name="Grynberg M."/>
            <person name="Mandel M.A."/>
            <person name="Kellner E.M."/>
            <person name="Barker B.M."/>
            <person name="Galgiani J.N."/>
            <person name="Orbach M.J."/>
            <person name="Kirkland T.N."/>
            <person name="Cole G.T."/>
            <person name="Henn M.R."/>
            <person name="Birren B.W."/>
            <person name="Taylor J.W."/>
        </authorList>
    </citation>
    <scope>NUCLEOTIDE SEQUENCE [LARGE SCALE GENOMIC DNA]</scope>
    <source>
        <strain evidence="8">RMSCC 3488</strain>
    </source>
</reference>